<feature type="site" description="Transition state stabilizer" evidence="9">
    <location>
        <position position="256"/>
    </location>
</feature>
<proteinExistence type="inferred from homology"/>
<keyword evidence="5 9" id="KW-0547">Nucleotide-binding</keyword>
<evidence type="ECO:0000313" key="11">
    <source>
        <dbReference type="EMBL" id="AVX05582.1"/>
    </source>
</evidence>
<reference evidence="11 12" key="1">
    <citation type="submission" date="2017-05" db="EMBL/GenBank/DDBJ databases">
        <title>Genome Analysis of Maritalea myrionectae HL2708#5.</title>
        <authorList>
            <consortium name="Cotde Inc.-PKNU"/>
            <person name="Jang D."/>
            <person name="Oh H.-M."/>
        </authorList>
    </citation>
    <scope>NUCLEOTIDE SEQUENCE [LARGE SCALE GENOMIC DNA]</scope>
    <source>
        <strain evidence="11 12">HL2708#5</strain>
    </source>
</reference>
<dbReference type="InterPro" id="IPR001048">
    <property type="entry name" value="Asp/Glu/Uridylate_kinase"/>
</dbReference>
<evidence type="ECO:0000256" key="7">
    <source>
        <dbReference type="ARBA" id="ARBA00022840"/>
    </source>
</evidence>
<keyword evidence="2 9" id="KW-0055">Arginine biosynthesis</keyword>
<protein>
    <recommendedName>
        <fullName evidence="9">Acetylglutamate kinase</fullName>
        <ecNumber evidence="9">2.7.2.8</ecNumber>
    </recommendedName>
    <alternativeName>
        <fullName evidence="9">N-acetyl-L-glutamate 5-phosphotransferase</fullName>
    </alternativeName>
    <alternativeName>
        <fullName evidence="9">NAG kinase</fullName>
        <shortName evidence="9">NAGK</shortName>
    </alternativeName>
</protein>
<keyword evidence="12" id="KW-1185">Reference proteome</keyword>
<dbReference type="KEGG" id="mmyr:MXMO3_03076"/>
<dbReference type="GO" id="GO:0005524">
    <property type="term" value="F:ATP binding"/>
    <property type="evidence" value="ECO:0007669"/>
    <property type="project" value="UniProtKB-UniRule"/>
</dbReference>
<keyword evidence="7 9" id="KW-0067">ATP-binding</keyword>
<evidence type="ECO:0000256" key="5">
    <source>
        <dbReference type="ARBA" id="ARBA00022741"/>
    </source>
</evidence>
<organism evidence="11 12">
    <name type="scientific">Maritalea myrionectae</name>
    <dbReference type="NCBI Taxonomy" id="454601"/>
    <lineage>
        <taxon>Bacteria</taxon>
        <taxon>Pseudomonadati</taxon>
        <taxon>Pseudomonadota</taxon>
        <taxon>Alphaproteobacteria</taxon>
        <taxon>Hyphomicrobiales</taxon>
        <taxon>Devosiaceae</taxon>
        <taxon>Maritalea</taxon>
    </lineage>
</organism>
<evidence type="ECO:0000256" key="1">
    <source>
        <dbReference type="ARBA" id="ARBA00004828"/>
    </source>
</evidence>
<dbReference type="EC" id="2.7.2.8" evidence="9"/>
<dbReference type="Proteomes" id="UP000258927">
    <property type="component" value="Chromosome"/>
</dbReference>
<comment type="function">
    <text evidence="9">Catalyzes the ATP-dependent phosphorylation of N-acetyl-L-glutamate.</text>
</comment>
<dbReference type="STRING" id="1122213.GCA_000423365_00768"/>
<dbReference type="InterPro" id="IPR036393">
    <property type="entry name" value="AceGlu_kinase-like_sf"/>
</dbReference>
<sequence length="304" mass="32517">MTSEPKPNKSKEAAILAQALPYMLRYDDRVVVVKYGGHAMGDEQLARAFARDIVLLRQSGVHPIVVHGGGPQIGKMLERLNITSEFKDGLRVTDQATVDVVEMVLAGAINKQIVTAITQEGGRAIGLCGKDANMVSAKKLRRTKMDPDSNIERIVDLGFVGEPSEVRPEILHRLISEEIIPVIAPIAAGEKGDTFNINADTFAGAIASAMDAKRFLLLTDVEGVLGADGELITDMDVDGARKLIEDGVAKGGMIPKLETAISAAENGVEAVVIVNGKTEHAVLLELFTEHGAGTLIHVNQDEEL</sequence>
<dbReference type="AlphaFoldDB" id="A0A2R4MHU7"/>
<feature type="binding site" evidence="9">
    <location>
        <begin position="69"/>
        <end position="70"/>
    </location>
    <ligand>
        <name>substrate</name>
    </ligand>
</feature>
<dbReference type="EMBL" id="CP021330">
    <property type="protein sequence ID" value="AVX05582.1"/>
    <property type="molecule type" value="Genomic_DNA"/>
</dbReference>
<gene>
    <name evidence="9" type="primary">argB</name>
    <name evidence="11" type="ORF">MXMO3_03076</name>
</gene>
<feature type="domain" description="Aspartate/glutamate/uridylate kinase" evidence="10">
    <location>
        <begin position="30"/>
        <end position="275"/>
    </location>
</feature>
<evidence type="ECO:0000313" key="12">
    <source>
        <dbReference type="Proteomes" id="UP000258927"/>
    </source>
</evidence>
<keyword evidence="6 9" id="KW-0418">Kinase</keyword>
<dbReference type="InterPro" id="IPR037528">
    <property type="entry name" value="ArgB"/>
</dbReference>
<dbReference type="SUPFAM" id="SSF53633">
    <property type="entry name" value="Carbamate kinase-like"/>
    <property type="match status" value="1"/>
</dbReference>
<comment type="similarity">
    <text evidence="9">Belongs to the acetylglutamate kinase family. ArgB subfamily.</text>
</comment>
<dbReference type="PANTHER" id="PTHR23342">
    <property type="entry name" value="N-ACETYLGLUTAMATE SYNTHASE"/>
    <property type="match status" value="1"/>
</dbReference>
<dbReference type="RefSeq" id="WP_027833930.1">
    <property type="nucleotide sequence ID" value="NZ_CP021330.1"/>
</dbReference>
<evidence type="ECO:0000256" key="2">
    <source>
        <dbReference type="ARBA" id="ARBA00022571"/>
    </source>
</evidence>
<comment type="subcellular location">
    <subcellularLocation>
        <location evidence="9">Cytoplasm</location>
    </subcellularLocation>
</comment>
<dbReference type="GO" id="GO:0042450">
    <property type="term" value="P:L-arginine biosynthetic process via ornithine"/>
    <property type="evidence" value="ECO:0007669"/>
    <property type="project" value="UniProtKB-UniRule"/>
</dbReference>
<dbReference type="NCBIfam" id="TIGR00761">
    <property type="entry name" value="argB"/>
    <property type="match status" value="1"/>
</dbReference>
<evidence type="ECO:0000256" key="4">
    <source>
        <dbReference type="ARBA" id="ARBA00022679"/>
    </source>
</evidence>
<dbReference type="InterPro" id="IPR004662">
    <property type="entry name" value="AcgluKinase_fam"/>
</dbReference>
<dbReference type="HAMAP" id="MF_00082">
    <property type="entry name" value="ArgB"/>
    <property type="match status" value="1"/>
</dbReference>
<dbReference type="GO" id="GO:0005737">
    <property type="term" value="C:cytoplasm"/>
    <property type="evidence" value="ECO:0007669"/>
    <property type="project" value="UniProtKB-SubCell"/>
</dbReference>
<keyword evidence="9" id="KW-0963">Cytoplasm</keyword>
<feature type="binding site" evidence="9">
    <location>
        <position position="91"/>
    </location>
    <ligand>
        <name>substrate</name>
    </ligand>
</feature>
<comment type="pathway">
    <text evidence="1 9">Amino-acid biosynthesis; L-arginine biosynthesis; N(2)-acetyl-L-ornithine from L-glutamate: step 2/4.</text>
</comment>
<evidence type="ECO:0000259" key="10">
    <source>
        <dbReference type="Pfam" id="PF00696"/>
    </source>
</evidence>
<accession>A0A2R4MHU7</accession>
<dbReference type="PIRSF" id="PIRSF000728">
    <property type="entry name" value="NAGK"/>
    <property type="match status" value="1"/>
</dbReference>
<dbReference type="PANTHER" id="PTHR23342:SF0">
    <property type="entry name" value="N-ACETYLGLUTAMATE SYNTHASE, MITOCHONDRIAL"/>
    <property type="match status" value="1"/>
</dbReference>
<dbReference type="Gene3D" id="3.40.1160.10">
    <property type="entry name" value="Acetylglutamate kinase-like"/>
    <property type="match status" value="1"/>
</dbReference>
<keyword evidence="3 9" id="KW-0028">Amino-acid biosynthesis</keyword>
<dbReference type="FunFam" id="3.40.1160.10:FF:000004">
    <property type="entry name" value="Acetylglutamate kinase"/>
    <property type="match status" value="1"/>
</dbReference>
<evidence type="ECO:0000256" key="3">
    <source>
        <dbReference type="ARBA" id="ARBA00022605"/>
    </source>
</evidence>
<evidence type="ECO:0000256" key="6">
    <source>
        <dbReference type="ARBA" id="ARBA00022777"/>
    </source>
</evidence>
<dbReference type="CDD" id="cd04250">
    <property type="entry name" value="AAK_NAGK-C"/>
    <property type="match status" value="1"/>
</dbReference>
<dbReference type="InterPro" id="IPR041727">
    <property type="entry name" value="NAGK-C"/>
</dbReference>
<feature type="binding site" evidence="9">
    <location>
        <position position="196"/>
    </location>
    <ligand>
        <name>substrate</name>
    </ligand>
</feature>
<dbReference type="UniPathway" id="UPA00068">
    <property type="reaction ID" value="UER00107"/>
</dbReference>
<dbReference type="GO" id="GO:0003991">
    <property type="term" value="F:acetylglutamate kinase activity"/>
    <property type="evidence" value="ECO:0007669"/>
    <property type="project" value="UniProtKB-UniRule"/>
</dbReference>
<dbReference type="PRINTS" id="PR00474">
    <property type="entry name" value="GLU5KINASE"/>
</dbReference>
<name>A0A2R4MHU7_9HYPH</name>
<dbReference type="Pfam" id="PF00696">
    <property type="entry name" value="AA_kinase"/>
    <property type="match status" value="1"/>
</dbReference>
<dbReference type="InterPro" id="IPR001057">
    <property type="entry name" value="Glu/AcGlu_kinase"/>
</dbReference>
<feature type="site" description="Transition state stabilizer" evidence="9">
    <location>
        <position position="34"/>
    </location>
</feature>
<evidence type="ECO:0000256" key="9">
    <source>
        <dbReference type="HAMAP-Rule" id="MF_00082"/>
    </source>
</evidence>
<comment type="catalytic activity">
    <reaction evidence="8 9">
        <text>N-acetyl-L-glutamate + ATP = N-acetyl-L-glutamyl 5-phosphate + ADP</text>
        <dbReference type="Rhea" id="RHEA:14629"/>
        <dbReference type="ChEBI" id="CHEBI:30616"/>
        <dbReference type="ChEBI" id="CHEBI:44337"/>
        <dbReference type="ChEBI" id="CHEBI:57936"/>
        <dbReference type="ChEBI" id="CHEBI:456216"/>
        <dbReference type="EC" id="2.7.2.8"/>
    </reaction>
</comment>
<keyword evidence="4 9" id="KW-0808">Transferase</keyword>
<evidence type="ECO:0000256" key="8">
    <source>
        <dbReference type="ARBA" id="ARBA00048141"/>
    </source>
</evidence>